<evidence type="ECO:0000313" key="4">
    <source>
        <dbReference type="Proteomes" id="UP000787472"/>
    </source>
</evidence>
<evidence type="ECO:0000313" key="3">
    <source>
        <dbReference type="EMBL" id="NHO67294.1"/>
    </source>
</evidence>
<dbReference type="InterPro" id="IPR016161">
    <property type="entry name" value="Ald_DH/histidinol_DH"/>
</dbReference>
<dbReference type="PANTHER" id="PTHR11699">
    <property type="entry name" value="ALDEHYDE DEHYDROGENASE-RELATED"/>
    <property type="match status" value="1"/>
</dbReference>
<dbReference type="SUPFAM" id="SSF53720">
    <property type="entry name" value="ALDH-like"/>
    <property type="match status" value="1"/>
</dbReference>
<name>A0A9E5T3U5_9GAMM</name>
<gene>
    <name evidence="3" type="ORF">G8770_17230</name>
</gene>
<comment type="caution">
    <text evidence="3">The sequence shown here is derived from an EMBL/GenBank/DDBJ whole genome shotgun (WGS) entry which is preliminary data.</text>
</comment>
<dbReference type="InterPro" id="IPR016162">
    <property type="entry name" value="Ald_DH_N"/>
</dbReference>
<reference evidence="3" key="1">
    <citation type="submission" date="2020-03" db="EMBL/GenBank/DDBJ databases">
        <authorList>
            <person name="Guo F."/>
        </authorList>
    </citation>
    <scope>NUCLEOTIDE SEQUENCE</scope>
    <source>
        <strain evidence="3">JCM 30134</strain>
    </source>
</reference>
<organism evidence="3 4">
    <name type="scientific">Pseudomaricurvus hydrocarbonicus</name>
    <dbReference type="NCBI Taxonomy" id="1470433"/>
    <lineage>
        <taxon>Bacteria</taxon>
        <taxon>Pseudomonadati</taxon>
        <taxon>Pseudomonadota</taxon>
        <taxon>Gammaproteobacteria</taxon>
        <taxon>Cellvibrionales</taxon>
        <taxon>Cellvibrionaceae</taxon>
        <taxon>Pseudomaricurvus</taxon>
    </lineage>
</organism>
<dbReference type="RefSeq" id="WP_167189729.1">
    <property type="nucleotide sequence ID" value="NZ_JAAONZ010000015.1"/>
</dbReference>
<evidence type="ECO:0000256" key="1">
    <source>
        <dbReference type="ARBA" id="ARBA00023002"/>
    </source>
</evidence>
<dbReference type="AlphaFoldDB" id="A0A9E5T3U5"/>
<dbReference type="Pfam" id="PF00171">
    <property type="entry name" value="Aldedh"/>
    <property type="match status" value="1"/>
</dbReference>
<sequence length="132" mass="14043">MKTHEEWQKQALSLTFPSQAYIDGQTVGAVSGKSFDSINPATGQLLTTVAACEQADVDVAVTAARRAFNDGAWSQCSPAERKQVLCRLADLMGNGLGYSLANVHLHHSLVRDETENGISAVDGSHATGDENN</sequence>
<proteinExistence type="predicted"/>
<protein>
    <submittedName>
        <fullName evidence="3">Aldehyde dehydrogenase family protein</fullName>
    </submittedName>
</protein>
<dbReference type="InterPro" id="IPR015590">
    <property type="entry name" value="Aldehyde_DH_dom"/>
</dbReference>
<keyword evidence="1" id="KW-0560">Oxidoreductase</keyword>
<dbReference type="GO" id="GO:0016491">
    <property type="term" value="F:oxidoreductase activity"/>
    <property type="evidence" value="ECO:0007669"/>
    <property type="project" value="UniProtKB-KW"/>
</dbReference>
<keyword evidence="4" id="KW-1185">Reference proteome</keyword>
<feature type="domain" description="Aldehyde dehydrogenase" evidence="2">
    <location>
        <begin position="33"/>
        <end position="93"/>
    </location>
</feature>
<dbReference type="Gene3D" id="3.40.605.10">
    <property type="entry name" value="Aldehyde Dehydrogenase, Chain A, domain 1"/>
    <property type="match status" value="1"/>
</dbReference>
<dbReference type="Proteomes" id="UP000787472">
    <property type="component" value="Unassembled WGS sequence"/>
</dbReference>
<dbReference type="EMBL" id="JAAONZ010000015">
    <property type="protein sequence ID" value="NHO67294.1"/>
    <property type="molecule type" value="Genomic_DNA"/>
</dbReference>
<accession>A0A9E5T3U5</accession>
<evidence type="ECO:0000259" key="2">
    <source>
        <dbReference type="Pfam" id="PF00171"/>
    </source>
</evidence>